<dbReference type="Gene3D" id="2.40.50.140">
    <property type="entry name" value="Nucleic acid-binding proteins"/>
    <property type="match status" value="5"/>
</dbReference>
<dbReference type="SUPFAM" id="SSF50249">
    <property type="entry name" value="Nucleic acid-binding proteins"/>
    <property type="match status" value="4"/>
</dbReference>
<dbReference type="InterPro" id="IPR003029">
    <property type="entry name" value="S1_domain"/>
</dbReference>
<sequence length="1531" mass="173731">MILERDTLEWNLSGIQKVLPTVMAERKHRDRDLFTVNKRKNKKLLDKHKKKKVESDDDDWFDDPVKKEKDSSKVLLEPLSYAGLTEGLVTLGCICKITQYYMLVSLPYKLYGKVSITHVSQAYTALLKEITKKENKDDPDVEVLPLDSLFKVGQHVVTQVESVTKVKQNFQVSLSLIPKAVNFGLSAPKLKEGIILPCAVASIEDNGYVMETGITSVRAAFLNRAKSKGLGALGVGSILRCVISQAQHSENMESVQLKLSALPKDVNDAPLEVVNTDDFSILIPGTAIKTTISRVGHRCLKLMLAEYDGVVGPKHLRTPVNVLSNYRVGQDVVARVLYITPLSRTVHLTLQNDIFVIKSEEELFQGLKIGDIMQGTVMDSEPGGVNFKIGKGCKGYCPSRRLKDSANDKLNIRADFPTGSQHELRILSYNRFEQTFIVSLQKSVLEEETLDMNSLSAGQILMVTIKKYKKNRALARVAKKVLGIIPFYHLTEAQFDHPEKKYPKGSTVKTRVLEVFPKRKRLILTCKKSLVNSVNPVVANYNKNLQNQVVDGFVGHVYPVGLLVVFYNNIKGFVPKRFTWVGKSDELGNHFKVGDVVKTKVVSVDPEEKKITLSLMVDAEESKDDEKHCSTKPVVKSNKSFSVRDTVRCVIKGIEADCLKVRLKPGNIRAEIPNFHLADDPRRCLAIKKILRVGDEVTNAVVFELASKITLSLKESISCWIHRTKKLVMEQFKESKSYPAVISEIMETEATVSIPVGRSGQNADVSITSEFVNELVVGGCIDVKCEGFLDDEKSEPILSICSQYSKKKKTRMRLQEIYSHLQYQKLLQVSKARKGFVNKEFTDLEIGQKLDVEVISVLTLGLLVKSASGAIPGIILNEHCPPDVEYEVGEILNTCILHVNAIEKCVILTARNDLVDELHTNEDPKLSIGQKVRCEVVFVEKKFIIVQLKSHSKGKMVYVPYDKKAAKLKNCTITIKFMEGSYVFGITKSQEKWGLLPVKSKIPLIHLSIFETVREKHRAIDDFERYSLTKLKKIAFLSHKKKNEDEDLEKPSTKVNGEILVNKYSKKKTVREITLKKKKNKVIKNTDKANQEHLQSTVDMEKNKKRKVSIGSEKNSNSPMKGKVKSGSGEKSGKRKNESKENESLSLKKKKKSDIINGNIRENLKGDESTDSGVDEVMNIDDDGHDLIEYSKPCLKIGNGFVWDVPEDKDVQELESSSDEEDQEDNTKKKSKKLTRIERNMLAKEEEKRLHDLECARLHKDRLPQSAMDYEELLQQSPNSSALWIQFISFYLENAELEQARSVAKRALQLINMQEYEERINVWTVLLRLEVLYGTEESTEEAFKEALATNDPLKIYLAMAMVFAESNKVKEAEDTYFKLTKKFNQVFDVWIKAGIFFYKAGKLEEARRYMERALLSLDKAEHVNLINRFSQLEFQFGDIERARTMFESLLSNYPKRMDIWSVYVDLLAKKGEVAGARQVLERMTNLKLRLKNMRFVFMKFVQFEKQHGTPQSVETIKNRVQDYIASCLQQE</sequence>
<feature type="domain" description="S1 motif" evidence="6">
    <location>
        <begin position="458"/>
        <end position="527"/>
    </location>
</feature>
<gene>
    <name evidence="7" type="ORF">SK128_004865</name>
</gene>
<feature type="domain" description="S1 motif" evidence="6">
    <location>
        <begin position="547"/>
        <end position="616"/>
    </location>
</feature>
<dbReference type="CDD" id="cd05693">
    <property type="entry name" value="S1_Rrp5_repeat_hs1_sc1"/>
    <property type="match status" value="1"/>
</dbReference>
<keyword evidence="3" id="KW-0677">Repeat</keyword>
<dbReference type="SMART" id="SM00386">
    <property type="entry name" value="HAT"/>
    <property type="match status" value="4"/>
</dbReference>
<evidence type="ECO:0000256" key="2">
    <source>
        <dbReference type="ARBA" id="ARBA00022552"/>
    </source>
</evidence>
<dbReference type="InterPro" id="IPR003107">
    <property type="entry name" value="HAT"/>
</dbReference>
<dbReference type="Pfam" id="PF23459">
    <property type="entry name" value="S1_RRP5"/>
    <property type="match status" value="2"/>
</dbReference>
<dbReference type="PANTHER" id="PTHR23270">
    <property type="entry name" value="PROGRAMMED CELL DEATH PROTEIN 11 PRE-RRNA PROCESSING PROTEIN RRP5"/>
    <property type="match status" value="1"/>
</dbReference>
<evidence type="ECO:0000256" key="4">
    <source>
        <dbReference type="ARBA" id="ARBA00023242"/>
    </source>
</evidence>
<organism evidence="7 8">
    <name type="scientific">Halocaridina rubra</name>
    <name type="common">Hawaiian red shrimp</name>
    <dbReference type="NCBI Taxonomy" id="373956"/>
    <lineage>
        <taxon>Eukaryota</taxon>
        <taxon>Metazoa</taxon>
        <taxon>Ecdysozoa</taxon>
        <taxon>Arthropoda</taxon>
        <taxon>Crustacea</taxon>
        <taxon>Multicrustacea</taxon>
        <taxon>Malacostraca</taxon>
        <taxon>Eumalacostraca</taxon>
        <taxon>Eucarida</taxon>
        <taxon>Decapoda</taxon>
        <taxon>Pleocyemata</taxon>
        <taxon>Caridea</taxon>
        <taxon>Atyoidea</taxon>
        <taxon>Atyidae</taxon>
        <taxon>Halocaridina</taxon>
    </lineage>
</organism>
<evidence type="ECO:0000256" key="3">
    <source>
        <dbReference type="ARBA" id="ARBA00022737"/>
    </source>
</evidence>
<dbReference type="GO" id="GO:0032040">
    <property type="term" value="C:small-subunit processome"/>
    <property type="evidence" value="ECO:0007669"/>
    <property type="project" value="TreeGrafter"/>
</dbReference>
<dbReference type="GO" id="GO:0006364">
    <property type="term" value="P:rRNA processing"/>
    <property type="evidence" value="ECO:0007669"/>
    <property type="project" value="UniProtKB-KW"/>
</dbReference>
<evidence type="ECO:0000313" key="7">
    <source>
        <dbReference type="EMBL" id="KAK7086951.1"/>
    </source>
</evidence>
<dbReference type="SUPFAM" id="SSF48452">
    <property type="entry name" value="TPR-like"/>
    <property type="match status" value="2"/>
</dbReference>
<feature type="domain" description="S1 motif" evidence="6">
    <location>
        <begin position="370"/>
        <end position="441"/>
    </location>
</feature>
<evidence type="ECO:0000313" key="8">
    <source>
        <dbReference type="Proteomes" id="UP001381693"/>
    </source>
</evidence>
<dbReference type="InterPro" id="IPR045209">
    <property type="entry name" value="Rrp5"/>
</dbReference>
<dbReference type="InterPro" id="IPR011990">
    <property type="entry name" value="TPR-like_helical_dom_sf"/>
</dbReference>
<dbReference type="InterPro" id="IPR012340">
    <property type="entry name" value="NA-bd_OB-fold"/>
</dbReference>
<dbReference type="Pfam" id="PF13432">
    <property type="entry name" value="TPR_16"/>
    <property type="match status" value="1"/>
</dbReference>
<comment type="caution">
    <text evidence="7">The sequence shown here is derived from an EMBL/GenBank/DDBJ whole genome shotgun (WGS) entry which is preliminary data.</text>
</comment>
<dbReference type="FunFam" id="2.40.50.140:FF:000103">
    <property type="entry name" value="protein RRP5 homolog"/>
    <property type="match status" value="1"/>
</dbReference>
<feature type="region of interest" description="Disordered" evidence="5">
    <location>
        <begin position="1084"/>
        <end position="1150"/>
    </location>
</feature>
<dbReference type="PANTHER" id="PTHR23270:SF10">
    <property type="entry name" value="PROTEIN RRP5 HOMOLOG"/>
    <property type="match status" value="1"/>
</dbReference>
<feature type="region of interest" description="Disordered" evidence="5">
    <location>
        <begin position="1211"/>
        <end position="1233"/>
    </location>
</feature>
<keyword evidence="2" id="KW-0698">rRNA processing</keyword>
<dbReference type="PROSITE" id="PS50126">
    <property type="entry name" value="S1"/>
    <property type="match status" value="4"/>
</dbReference>
<dbReference type="GO" id="GO:0003723">
    <property type="term" value="F:RNA binding"/>
    <property type="evidence" value="ECO:0007669"/>
    <property type="project" value="TreeGrafter"/>
</dbReference>
<evidence type="ECO:0000256" key="1">
    <source>
        <dbReference type="ARBA" id="ARBA00004604"/>
    </source>
</evidence>
<dbReference type="EMBL" id="JAXCGZ010000036">
    <property type="protein sequence ID" value="KAK7086951.1"/>
    <property type="molecule type" value="Genomic_DNA"/>
</dbReference>
<comment type="subcellular location">
    <subcellularLocation>
        <location evidence="1">Nucleus</location>
        <location evidence="1">Nucleolus</location>
    </subcellularLocation>
</comment>
<feature type="domain" description="S1 motif" evidence="6">
    <location>
        <begin position="87"/>
        <end position="175"/>
    </location>
</feature>
<name>A0AAN9AHC4_HALRR</name>
<dbReference type="InterPro" id="IPR057302">
    <property type="entry name" value="Rrp5_S1"/>
</dbReference>
<keyword evidence="4" id="KW-0539">Nucleus</keyword>
<evidence type="ECO:0000256" key="5">
    <source>
        <dbReference type="SAM" id="MobiDB-lite"/>
    </source>
</evidence>
<dbReference type="SMART" id="SM00316">
    <property type="entry name" value="S1"/>
    <property type="match status" value="7"/>
</dbReference>
<reference evidence="7 8" key="1">
    <citation type="submission" date="2023-11" db="EMBL/GenBank/DDBJ databases">
        <title>Halocaridina rubra genome assembly.</title>
        <authorList>
            <person name="Smith C."/>
        </authorList>
    </citation>
    <scope>NUCLEOTIDE SEQUENCE [LARGE SCALE GENOMIC DNA]</scope>
    <source>
        <strain evidence="7">EP-1</strain>
        <tissue evidence="7">Whole</tissue>
    </source>
</reference>
<proteinExistence type="predicted"/>
<dbReference type="InterPro" id="IPR048059">
    <property type="entry name" value="Rrp5_S1_rpt_hs1_sc1"/>
</dbReference>
<dbReference type="Gene3D" id="1.25.40.10">
    <property type="entry name" value="Tetratricopeptide repeat domain"/>
    <property type="match status" value="2"/>
</dbReference>
<protein>
    <recommendedName>
        <fullName evidence="6">S1 motif domain-containing protein</fullName>
    </recommendedName>
</protein>
<dbReference type="Proteomes" id="UP001381693">
    <property type="component" value="Unassembled WGS sequence"/>
</dbReference>
<accession>A0AAN9AHC4</accession>
<feature type="compositionally biased region" description="Basic and acidic residues" evidence="5">
    <location>
        <begin position="1131"/>
        <end position="1143"/>
    </location>
</feature>
<keyword evidence="8" id="KW-1185">Reference proteome</keyword>
<evidence type="ECO:0000259" key="6">
    <source>
        <dbReference type="PROSITE" id="PS50126"/>
    </source>
</evidence>